<keyword evidence="5 7" id="KW-0949">S-adenosyl-L-methionine</keyword>
<comment type="function">
    <text evidence="2 7">Catalyzes the formation of N(7)-methylguanine at position 46 (m7G46) in tRNA.</text>
</comment>
<evidence type="ECO:0000256" key="1">
    <source>
        <dbReference type="ARBA" id="ARBA00000142"/>
    </source>
</evidence>
<evidence type="ECO:0000256" key="4">
    <source>
        <dbReference type="ARBA" id="ARBA00022679"/>
    </source>
</evidence>
<dbReference type="GO" id="GO:0008176">
    <property type="term" value="F:tRNA (guanine(46)-N7)-methyltransferase activity"/>
    <property type="evidence" value="ECO:0007669"/>
    <property type="project" value="UniProtKB-UniRule"/>
</dbReference>
<comment type="catalytic activity">
    <reaction evidence="1 7">
        <text>guanosine(46) in tRNA + S-adenosyl-L-methionine = N(7)-methylguanosine(46) in tRNA + S-adenosyl-L-homocysteine</text>
        <dbReference type="Rhea" id="RHEA:42708"/>
        <dbReference type="Rhea" id="RHEA-COMP:10188"/>
        <dbReference type="Rhea" id="RHEA-COMP:10189"/>
        <dbReference type="ChEBI" id="CHEBI:57856"/>
        <dbReference type="ChEBI" id="CHEBI:59789"/>
        <dbReference type="ChEBI" id="CHEBI:74269"/>
        <dbReference type="ChEBI" id="CHEBI:74480"/>
        <dbReference type="EC" id="2.1.1.33"/>
    </reaction>
</comment>
<keyword evidence="4 7" id="KW-0808">Transferase</keyword>
<dbReference type="InterPro" id="IPR029063">
    <property type="entry name" value="SAM-dependent_MTases_sf"/>
</dbReference>
<dbReference type="EC" id="2.1.1.33" evidence="7"/>
<accession>A0A517MCC9</accession>
<evidence type="ECO:0000256" key="5">
    <source>
        <dbReference type="ARBA" id="ARBA00022691"/>
    </source>
</evidence>
<dbReference type="InterPro" id="IPR003358">
    <property type="entry name" value="tRNA_(Gua-N-7)_MeTrfase_Trmb"/>
</dbReference>
<feature type="binding site" evidence="7">
    <location>
        <position position="155"/>
    </location>
    <ligand>
        <name>substrate</name>
    </ligand>
</feature>
<dbReference type="CDD" id="cd02440">
    <property type="entry name" value="AdoMet_MTases"/>
    <property type="match status" value="1"/>
</dbReference>
<dbReference type="RefSeq" id="WP_145350768.1">
    <property type="nucleotide sequence ID" value="NZ_CP036262.1"/>
</dbReference>
<evidence type="ECO:0000256" key="7">
    <source>
        <dbReference type="HAMAP-Rule" id="MF_01057"/>
    </source>
</evidence>
<dbReference type="NCBIfam" id="TIGR00091">
    <property type="entry name" value="tRNA (guanosine(46)-N7)-methyltransferase TrmB"/>
    <property type="match status" value="1"/>
</dbReference>
<dbReference type="Gene3D" id="3.40.50.150">
    <property type="entry name" value="Vaccinia Virus protein VP39"/>
    <property type="match status" value="1"/>
</dbReference>
<comment type="pathway">
    <text evidence="7">tRNA modification; N(7)-methylguanine-tRNA biosynthesis.</text>
</comment>
<organism evidence="8 9">
    <name type="scientific">Roseimaritima multifibrata</name>
    <dbReference type="NCBI Taxonomy" id="1930274"/>
    <lineage>
        <taxon>Bacteria</taxon>
        <taxon>Pseudomonadati</taxon>
        <taxon>Planctomycetota</taxon>
        <taxon>Planctomycetia</taxon>
        <taxon>Pirellulales</taxon>
        <taxon>Pirellulaceae</taxon>
        <taxon>Roseimaritima</taxon>
    </lineage>
</organism>
<dbReference type="PANTHER" id="PTHR23417:SF14">
    <property type="entry name" value="PENTACOTRIPEPTIDE-REPEAT REGION OF PRORP DOMAIN-CONTAINING PROTEIN"/>
    <property type="match status" value="1"/>
</dbReference>
<dbReference type="AlphaFoldDB" id="A0A517MCC9"/>
<name>A0A517MCC9_9BACT</name>
<evidence type="ECO:0000256" key="6">
    <source>
        <dbReference type="ARBA" id="ARBA00022694"/>
    </source>
</evidence>
<sequence length="215" mass="24333">MPRRSLRSLRAALPLDRYLSTVEELPPLLTSSSLFNNDAPLEIEVGSGKGLFMQTASAAEPDHNFLGIEIAHKYAASAAARLARNEQSNARMVAGDAEPLFQAKIPEGSLEAVHVYFPDPWWKTRHKGRRVLNEAFIENATRCLRIGGRFHFWTDVLDYFESTIEKAALVAPNLGPPIPEIAPAAEHDLDYRTHFERRSRKHRIPVYRVCYRKQA</sequence>
<dbReference type="PROSITE" id="PS51625">
    <property type="entry name" value="SAM_MT_TRMB"/>
    <property type="match status" value="1"/>
</dbReference>
<feature type="binding site" evidence="7">
    <location>
        <position position="44"/>
    </location>
    <ligand>
        <name>S-adenosyl-L-methionine</name>
        <dbReference type="ChEBI" id="CHEBI:59789"/>
    </ligand>
</feature>
<feature type="binding site" evidence="7">
    <location>
        <begin position="193"/>
        <end position="196"/>
    </location>
    <ligand>
        <name>substrate</name>
    </ligand>
</feature>
<protein>
    <recommendedName>
        <fullName evidence="7">tRNA (guanine-N(7)-)-methyltransferase</fullName>
        <ecNumber evidence="7">2.1.1.33</ecNumber>
    </recommendedName>
    <alternativeName>
        <fullName evidence="7">tRNA (guanine(46)-N(7))-methyltransferase</fullName>
    </alternativeName>
    <alternativeName>
        <fullName evidence="7">tRNA(m7G46)-methyltransferase</fullName>
    </alternativeName>
</protein>
<dbReference type="HAMAP" id="MF_01057">
    <property type="entry name" value="tRNA_methyltr_TrmB"/>
    <property type="match status" value="1"/>
</dbReference>
<reference evidence="8 9" key="1">
    <citation type="submission" date="2019-02" db="EMBL/GenBank/DDBJ databases">
        <title>Deep-cultivation of Planctomycetes and their phenomic and genomic characterization uncovers novel biology.</title>
        <authorList>
            <person name="Wiegand S."/>
            <person name="Jogler M."/>
            <person name="Boedeker C."/>
            <person name="Pinto D."/>
            <person name="Vollmers J."/>
            <person name="Rivas-Marin E."/>
            <person name="Kohn T."/>
            <person name="Peeters S.H."/>
            <person name="Heuer A."/>
            <person name="Rast P."/>
            <person name="Oberbeckmann S."/>
            <person name="Bunk B."/>
            <person name="Jeske O."/>
            <person name="Meyerdierks A."/>
            <person name="Storesund J.E."/>
            <person name="Kallscheuer N."/>
            <person name="Luecker S."/>
            <person name="Lage O.M."/>
            <person name="Pohl T."/>
            <person name="Merkel B.J."/>
            <person name="Hornburger P."/>
            <person name="Mueller R.-W."/>
            <person name="Bruemmer F."/>
            <person name="Labrenz M."/>
            <person name="Spormann A.M."/>
            <person name="Op den Camp H."/>
            <person name="Overmann J."/>
            <person name="Amann R."/>
            <person name="Jetten M.S.M."/>
            <person name="Mascher T."/>
            <person name="Medema M.H."/>
            <person name="Devos D.P."/>
            <person name="Kaster A.-K."/>
            <person name="Ovreas L."/>
            <person name="Rohde M."/>
            <person name="Galperin M.Y."/>
            <person name="Jogler C."/>
        </authorList>
    </citation>
    <scope>NUCLEOTIDE SEQUENCE [LARGE SCALE GENOMIC DNA]</scope>
    <source>
        <strain evidence="8 9">FF011L</strain>
    </source>
</reference>
<feature type="binding site" evidence="7">
    <location>
        <position position="69"/>
    </location>
    <ligand>
        <name>S-adenosyl-L-methionine</name>
        <dbReference type="ChEBI" id="CHEBI:59789"/>
    </ligand>
</feature>
<dbReference type="Pfam" id="PF02390">
    <property type="entry name" value="Methyltransf_4"/>
    <property type="match status" value="1"/>
</dbReference>
<evidence type="ECO:0000256" key="3">
    <source>
        <dbReference type="ARBA" id="ARBA00022603"/>
    </source>
</evidence>
<dbReference type="EMBL" id="CP036262">
    <property type="protein sequence ID" value="QDS92531.1"/>
    <property type="molecule type" value="Genomic_DNA"/>
</dbReference>
<feature type="binding site" evidence="7">
    <location>
        <position position="123"/>
    </location>
    <ligand>
        <name>substrate</name>
    </ligand>
</feature>
<dbReference type="OrthoDB" id="9802090at2"/>
<dbReference type="SUPFAM" id="SSF53335">
    <property type="entry name" value="S-adenosyl-L-methionine-dependent methyltransferases"/>
    <property type="match status" value="1"/>
</dbReference>
<keyword evidence="9" id="KW-1185">Reference proteome</keyword>
<dbReference type="InterPro" id="IPR055361">
    <property type="entry name" value="tRNA_methyltr_TrmB_bact"/>
</dbReference>
<gene>
    <name evidence="7 8" type="primary">trmB</name>
    <name evidence="8" type="ORF">FF011L_12780</name>
</gene>
<keyword evidence="3 7" id="KW-0489">Methyltransferase</keyword>
<dbReference type="GO" id="GO:0043527">
    <property type="term" value="C:tRNA methyltransferase complex"/>
    <property type="evidence" value="ECO:0007669"/>
    <property type="project" value="TreeGrafter"/>
</dbReference>
<feature type="binding site" evidence="7">
    <location>
        <position position="96"/>
    </location>
    <ligand>
        <name>S-adenosyl-L-methionine</name>
        <dbReference type="ChEBI" id="CHEBI:59789"/>
    </ligand>
</feature>
<comment type="caution">
    <text evidence="7">Lacks conserved residue(s) required for the propagation of feature annotation.</text>
</comment>
<comment type="similarity">
    <text evidence="7">Belongs to the class I-like SAM-binding methyltransferase superfamily. TrmB family.</text>
</comment>
<keyword evidence="6 7" id="KW-0819">tRNA processing</keyword>
<dbReference type="KEGG" id="rml:FF011L_12780"/>
<proteinExistence type="inferred from homology"/>
<dbReference type="Proteomes" id="UP000320672">
    <property type="component" value="Chromosome"/>
</dbReference>
<dbReference type="UniPathway" id="UPA00989"/>
<evidence type="ECO:0000313" key="9">
    <source>
        <dbReference type="Proteomes" id="UP000320672"/>
    </source>
</evidence>
<feature type="binding site" evidence="7">
    <location>
        <position position="119"/>
    </location>
    <ligand>
        <name>S-adenosyl-L-methionine</name>
        <dbReference type="ChEBI" id="CHEBI:59789"/>
    </ligand>
</feature>
<evidence type="ECO:0000256" key="2">
    <source>
        <dbReference type="ARBA" id="ARBA00003015"/>
    </source>
</evidence>
<dbReference type="PANTHER" id="PTHR23417">
    <property type="entry name" value="3-DEOXY-D-MANNO-OCTULOSONIC-ACID TRANSFERASE/TRNA GUANINE-N 7 - -METHYLTRANSFERASE"/>
    <property type="match status" value="1"/>
</dbReference>
<evidence type="ECO:0000313" key="8">
    <source>
        <dbReference type="EMBL" id="QDS92531.1"/>
    </source>
</evidence>